<keyword evidence="6" id="KW-0677">Repeat</keyword>
<dbReference type="Ensembl" id="ENSMALT00000017902.1">
    <property type="protein sequence ID" value="ENSMALP00000017561.1"/>
    <property type="gene ID" value="ENSMALG00000012249.1"/>
</dbReference>
<evidence type="ECO:0000256" key="18">
    <source>
        <dbReference type="SAM" id="SignalP"/>
    </source>
</evidence>
<dbReference type="InterPro" id="IPR036179">
    <property type="entry name" value="Ig-like_dom_sf"/>
</dbReference>
<evidence type="ECO:0000256" key="17">
    <source>
        <dbReference type="SAM" id="Phobius"/>
    </source>
</evidence>
<feature type="domain" description="Ig-like" evidence="19">
    <location>
        <begin position="131"/>
        <end position="235"/>
    </location>
</feature>
<protein>
    <recommendedName>
        <fullName evidence="19">Ig-like domain-containing protein</fullName>
    </recommendedName>
</protein>
<keyword evidence="4" id="KW-1003">Cell membrane</keyword>
<evidence type="ECO:0000256" key="10">
    <source>
        <dbReference type="ARBA" id="ARBA00023130"/>
    </source>
</evidence>
<keyword evidence="15" id="KW-0393">Immunoglobulin domain</keyword>
<evidence type="ECO:0000313" key="21">
    <source>
        <dbReference type="Proteomes" id="UP000261600"/>
    </source>
</evidence>
<dbReference type="Gene3D" id="2.60.40.10">
    <property type="entry name" value="Immunoglobulins"/>
    <property type="match status" value="4"/>
</dbReference>
<feature type="region of interest" description="Disordered" evidence="16">
    <location>
        <begin position="549"/>
        <end position="582"/>
    </location>
</feature>
<reference evidence="20" key="2">
    <citation type="submission" date="2025-09" db="UniProtKB">
        <authorList>
            <consortium name="Ensembl"/>
        </authorList>
    </citation>
    <scope>IDENTIFICATION</scope>
</reference>
<dbReference type="Proteomes" id="UP000261600">
    <property type="component" value="Unplaced"/>
</dbReference>
<keyword evidence="13" id="KW-0325">Glycoprotein</keyword>
<feature type="domain" description="Ig-like" evidence="19">
    <location>
        <begin position="32"/>
        <end position="112"/>
    </location>
</feature>
<dbReference type="InterPro" id="IPR051116">
    <property type="entry name" value="Surface_Rcpt/Adhesion_Mol"/>
</dbReference>
<comment type="subcellular location">
    <subcellularLocation>
        <location evidence="1">Cell membrane</location>
        <topology evidence="1">Single-pass type I membrane protein</topology>
    </subcellularLocation>
    <subcellularLocation>
        <location evidence="3">Cell projection</location>
        <location evidence="3">Axon</location>
    </subcellularLocation>
    <subcellularLocation>
        <location evidence="2">Cell projection</location>
        <location evidence="2">Dendrite</location>
    </subcellularLocation>
</comment>
<dbReference type="InterPro" id="IPR013783">
    <property type="entry name" value="Ig-like_fold"/>
</dbReference>
<keyword evidence="10" id="KW-1064">Adaptive immunity</keyword>
<dbReference type="PANTHER" id="PTHR11973">
    <property type="entry name" value="CELL SURFACE GLYCOPROTEIN MUC18-RELATED"/>
    <property type="match status" value="1"/>
</dbReference>
<evidence type="ECO:0000256" key="9">
    <source>
        <dbReference type="ARBA" id="ARBA00022989"/>
    </source>
</evidence>
<sequence>MHLLCANCVCALLVSALLSQVSGLETVIGQYGETLEIPCSNGSIKAEDVFITKWKYDKGQGLTESLLVKQNNQNVSISDTEYKDRVSMATTNASLLLSAAKLADQRTFTCMVVVGADIKEYPVNVVIYKVPAGLDISDKVEELEIGRLTKLGTCVAEDANPPANITWLKNNRPLVADGKRVSIQAKVQVSDLTGLSTTTSVLEYTAEKEDNDAQFTCSTQHIDGAELVSSPVTFTITYSTEKISLVVNPQNPLVGDSVTLKCIADGNPAPTSFNFHLKGELVKVENANTYTITNVSRDTTGEYKCSLIDNPLLEASEDITVNYLDVNLSLSGIIIKNVSEALDLALLIEASGETEVSWTQDNVKLDKEPKFTNLTYSHSGRYECTVTMGLLSRKVGFELVVEGIPVIKRLSEKRGEDNQHTVLGLSQDPGEDNQHTVLICEVEGFPEPVVSWSINGTSLNESSFDHGKIHKITVVPTANLTVSCTVINKIGMDTSTINVSSLYEAVRMAKQDQSDHSDQTKMVVGVVVGLLIATVIIGLAYWLYMKKSKQGSWKTGEKENGSSEEEKKLEEKVEENSQKAEV</sequence>
<evidence type="ECO:0000256" key="7">
    <source>
        <dbReference type="ARBA" id="ARBA00022859"/>
    </source>
</evidence>
<evidence type="ECO:0000256" key="12">
    <source>
        <dbReference type="ARBA" id="ARBA00023157"/>
    </source>
</evidence>
<evidence type="ECO:0000256" key="13">
    <source>
        <dbReference type="ARBA" id="ARBA00023180"/>
    </source>
</evidence>
<dbReference type="Pfam" id="PF07686">
    <property type="entry name" value="V-set"/>
    <property type="match status" value="1"/>
</dbReference>
<dbReference type="PROSITE" id="PS50835">
    <property type="entry name" value="IG_LIKE"/>
    <property type="match status" value="4"/>
</dbReference>
<feature type="chain" id="PRO_5018563129" description="Ig-like domain-containing protein" evidence="18">
    <location>
        <begin position="24"/>
        <end position="582"/>
    </location>
</feature>
<evidence type="ECO:0000256" key="2">
    <source>
        <dbReference type="ARBA" id="ARBA00004279"/>
    </source>
</evidence>
<keyword evidence="11 17" id="KW-0472">Membrane</keyword>
<dbReference type="GO" id="GO:0005886">
    <property type="term" value="C:plasma membrane"/>
    <property type="evidence" value="ECO:0007669"/>
    <property type="project" value="UniProtKB-SubCell"/>
</dbReference>
<dbReference type="AlphaFoldDB" id="A0A3Q3QQA4"/>
<feature type="signal peptide" evidence="18">
    <location>
        <begin position="1"/>
        <end position="23"/>
    </location>
</feature>
<evidence type="ECO:0000256" key="11">
    <source>
        <dbReference type="ARBA" id="ARBA00023136"/>
    </source>
</evidence>
<keyword evidence="5 17" id="KW-0812">Transmembrane</keyword>
<evidence type="ECO:0000256" key="8">
    <source>
        <dbReference type="ARBA" id="ARBA00022889"/>
    </source>
</evidence>
<evidence type="ECO:0000256" key="14">
    <source>
        <dbReference type="ARBA" id="ARBA00023273"/>
    </source>
</evidence>
<name>A0A3Q3QQA4_MONAL</name>
<evidence type="ECO:0000256" key="16">
    <source>
        <dbReference type="SAM" id="MobiDB-lite"/>
    </source>
</evidence>
<dbReference type="InterPro" id="IPR013106">
    <property type="entry name" value="Ig_V-set"/>
</dbReference>
<feature type="domain" description="Ig-like" evidence="19">
    <location>
        <begin position="405"/>
        <end position="500"/>
    </location>
</feature>
<keyword evidence="14" id="KW-0966">Cell projection</keyword>
<keyword evidence="8" id="KW-0130">Cell adhesion</keyword>
<dbReference type="InterPro" id="IPR003599">
    <property type="entry name" value="Ig_sub"/>
</dbReference>
<dbReference type="InterPro" id="IPR007110">
    <property type="entry name" value="Ig-like_dom"/>
</dbReference>
<feature type="transmembrane region" description="Helical" evidence="17">
    <location>
        <begin position="522"/>
        <end position="544"/>
    </location>
</feature>
<keyword evidence="21" id="KW-1185">Reference proteome</keyword>
<dbReference type="GO" id="GO:0030425">
    <property type="term" value="C:dendrite"/>
    <property type="evidence" value="ECO:0007669"/>
    <property type="project" value="UniProtKB-SubCell"/>
</dbReference>
<accession>A0A3Q3QQA4</accession>
<keyword evidence="12" id="KW-1015">Disulfide bond</keyword>
<organism evidence="20 21">
    <name type="scientific">Monopterus albus</name>
    <name type="common">Swamp eel</name>
    <dbReference type="NCBI Taxonomy" id="43700"/>
    <lineage>
        <taxon>Eukaryota</taxon>
        <taxon>Metazoa</taxon>
        <taxon>Chordata</taxon>
        <taxon>Craniata</taxon>
        <taxon>Vertebrata</taxon>
        <taxon>Euteleostomi</taxon>
        <taxon>Actinopterygii</taxon>
        <taxon>Neopterygii</taxon>
        <taxon>Teleostei</taxon>
        <taxon>Neoteleostei</taxon>
        <taxon>Acanthomorphata</taxon>
        <taxon>Anabantaria</taxon>
        <taxon>Synbranchiformes</taxon>
        <taxon>Synbranchidae</taxon>
        <taxon>Monopterus</taxon>
    </lineage>
</organism>
<evidence type="ECO:0000256" key="4">
    <source>
        <dbReference type="ARBA" id="ARBA00022475"/>
    </source>
</evidence>
<reference evidence="20" key="1">
    <citation type="submission" date="2025-08" db="UniProtKB">
        <authorList>
            <consortium name="Ensembl"/>
        </authorList>
    </citation>
    <scope>IDENTIFICATION</scope>
</reference>
<evidence type="ECO:0000256" key="3">
    <source>
        <dbReference type="ARBA" id="ARBA00004489"/>
    </source>
</evidence>
<keyword evidence="7" id="KW-0391">Immunity</keyword>
<keyword evidence="18" id="KW-0732">Signal</keyword>
<evidence type="ECO:0000256" key="15">
    <source>
        <dbReference type="ARBA" id="ARBA00023319"/>
    </source>
</evidence>
<dbReference type="Pfam" id="PF08205">
    <property type="entry name" value="C2-set_2"/>
    <property type="match status" value="1"/>
</dbReference>
<dbReference type="GO" id="GO:0030424">
    <property type="term" value="C:axon"/>
    <property type="evidence" value="ECO:0007669"/>
    <property type="project" value="UniProtKB-SubCell"/>
</dbReference>
<dbReference type="SMART" id="SM00409">
    <property type="entry name" value="IG"/>
    <property type="match status" value="3"/>
</dbReference>
<evidence type="ECO:0000256" key="1">
    <source>
        <dbReference type="ARBA" id="ARBA00004251"/>
    </source>
</evidence>
<dbReference type="GO" id="GO:0007155">
    <property type="term" value="P:cell adhesion"/>
    <property type="evidence" value="ECO:0007669"/>
    <property type="project" value="UniProtKB-KW"/>
</dbReference>
<feature type="domain" description="Ig-like" evidence="19">
    <location>
        <begin position="241"/>
        <end position="320"/>
    </location>
</feature>
<dbReference type="PANTHER" id="PTHR11973:SF2">
    <property type="entry name" value="CD166 ANTIGEN"/>
    <property type="match status" value="1"/>
</dbReference>
<evidence type="ECO:0000313" key="20">
    <source>
        <dbReference type="Ensembl" id="ENSMALP00000017561.1"/>
    </source>
</evidence>
<feature type="compositionally biased region" description="Basic and acidic residues" evidence="16">
    <location>
        <begin position="555"/>
        <end position="582"/>
    </location>
</feature>
<dbReference type="GO" id="GO:0002250">
    <property type="term" value="P:adaptive immune response"/>
    <property type="evidence" value="ECO:0007669"/>
    <property type="project" value="UniProtKB-KW"/>
</dbReference>
<evidence type="ECO:0000259" key="19">
    <source>
        <dbReference type="PROSITE" id="PS50835"/>
    </source>
</evidence>
<evidence type="ECO:0000256" key="5">
    <source>
        <dbReference type="ARBA" id="ARBA00022692"/>
    </source>
</evidence>
<dbReference type="SMART" id="SM00408">
    <property type="entry name" value="IGc2"/>
    <property type="match status" value="3"/>
</dbReference>
<dbReference type="STRING" id="43700.ENSMALP00000017561"/>
<dbReference type="Pfam" id="PF13927">
    <property type="entry name" value="Ig_3"/>
    <property type="match status" value="1"/>
</dbReference>
<dbReference type="InterPro" id="IPR013162">
    <property type="entry name" value="CD80_C2-set"/>
</dbReference>
<keyword evidence="9 17" id="KW-1133">Transmembrane helix</keyword>
<proteinExistence type="predicted"/>
<evidence type="ECO:0000256" key="6">
    <source>
        <dbReference type="ARBA" id="ARBA00022737"/>
    </source>
</evidence>
<dbReference type="InterPro" id="IPR003598">
    <property type="entry name" value="Ig_sub2"/>
</dbReference>
<dbReference type="SUPFAM" id="SSF48726">
    <property type="entry name" value="Immunoglobulin"/>
    <property type="match status" value="4"/>
</dbReference>